<evidence type="ECO:0000313" key="9">
    <source>
        <dbReference type="Proteomes" id="UP000295258"/>
    </source>
</evidence>
<comment type="subcellular location">
    <subcellularLocation>
        <location evidence="1">Membrane</location>
        <topology evidence="1">Multi-pass membrane protein</topology>
    </subcellularLocation>
</comment>
<accession>A0A4R4VWG2</accession>
<feature type="transmembrane region" description="Helical" evidence="6">
    <location>
        <begin position="133"/>
        <end position="155"/>
    </location>
</feature>
<dbReference type="GO" id="GO:0046677">
    <property type="term" value="P:response to antibiotic"/>
    <property type="evidence" value="ECO:0007669"/>
    <property type="project" value="UniProtKB-KW"/>
</dbReference>
<keyword evidence="4 6" id="KW-0472">Membrane</keyword>
<keyword evidence="5" id="KW-0046">Antibiotic resistance</keyword>
<dbReference type="InterPro" id="IPR000412">
    <property type="entry name" value="ABC_2_transport"/>
</dbReference>
<feature type="domain" description="ABC-2 type transporter transmembrane" evidence="7">
    <location>
        <begin position="12"/>
        <end position="206"/>
    </location>
</feature>
<name>A0A4R4VWG2_9ACTN</name>
<evidence type="ECO:0000313" key="8">
    <source>
        <dbReference type="EMBL" id="TDD07743.1"/>
    </source>
</evidence>
<dbReference type="RefSeq" id="WP_132595308.1">
    <property type="nucleotide sequence ID" value="NZ_SMKO01000024.1"/>
</dbReference>
<dbReference type="PANTHER" id="PTHR43229">
    <property type="entry name" value="NODULATION PROTEIN J"/>
    <property type="match status" value="1"/>
</dbReference>
<feature type="transmembrane region" description="Helical" evidence="6">
    <location>
        <begin position="219"/>
        <end position="238"/>
    </location>
</feature>
<keyword evidence="2 6" id="KW-0812">Transmembrane</keyword>
<evidence type="ECO:0000256" key="2">
    <source>
        <dbReference type="ARBA" id="ARBA00022692"/>
    </source>
</evidence>
<dbReference type="InterPro" id="IPR051784">
    <property type="entry name" value="Nod_factor_ABC_transporter"/>
</dbReference>
<evidence type="ECO:0000256" key="5">
    <source>
        <dbReference type="ARBA" id="ARBA00023251"/>
    </source>
</evidence>
<evidence type="ECO:0000256" key="1">
    <source>
        <dbReference type="ARBA" id="ARBA00004141"/>
    </source>
</evidence>
<feature type="transmembrane region" description="Helical" evidence="6">
    <location>
        <begin position="106"/>
        <end position="127"/>
    </location>
</feature>
<evidence type="ECO:0000256" key="4">
    <source>
        <dbReference type="ARBA" id="ARBA00023136"/>
    </source>
</evidence>
<evidence type="ECO:0000256" key="6">
    <source>
        <dbReference type="SAM" id="Phobius"/>
    </source>
</evidence>
<organism evidence="8 9">
    <name type="scientific">Nonomuraea deserti</name>
    <dbReference type="NCBI Taxonomy" id="1848322"/>
    <lineage>
        <taxon>Bacteria</taxon>
        <taxon>Bacillati</taxon>
        <taxon>Actinomycetota</taxon>
        <taxon>Actinomycetes</taxon>
        <taxon>Streptosporangiales</taxon>
        <taxon>Streptosporangiaceae</taxon>
        <taxon>Nonomuraea</taxon>
    </lineage>
</organism>
<sequence length="242" mass="25548">MDNHVVRGALLSYRALFTWSNPLGYLSSRIVRPIGLTVTFGALSSHYGAVVGPTLIGASLLAGAHAVIYGMALSVGNERSYGTLDIWLASPQNKLGAVCQRALPHLVDAFISGMITYLACCALFGVLPLPAQTFAWLLVLSLISSFGYGTMVSGLSMTIKDVFVPPNLTYLTLMVLSGALVQADMLPGPVRSVSAVFPLSHVMQGIEEPDVLGAVGGEAAVGLLWFTVGALVIHRAVLHARR</sequence>
<dbReference type="GO" id="GO:0140359">
    <property type="term" value="F:ABC-type transporter activity"/>
    <property type="evidence" value="ECO:0007669"/>
    <property type="project" value="InterPro"/>
</dbReference>
<reference evidence="8 9" key="1">
    <citation type="submission" date="2019-03" db="EMBL/GenBank/DDBJ databases">
        <title>Draft genome sequences of novel Actinobacteria.</title>
        <authorList>
            <person name="Sahin N."/>
            <person name="Ay H."/>
            <person name="Saygin H."/>
        </authorList>
    </citation>
    <scope>NUCLEOTIDE SEQUENCE [LARGE SCALE GENOMIC DNA]</scope>
    <source>
        <strain evidence="8 9">KC310</strain>
    </source>
</reference>
<dbReference type="PANTHER" id="PTHR43229:SF6">
    <property type="entry name" value="ABC-TYPE MULTIDRUG TRANSPORT SYSTEM, PERMEASE COMPONENT"/>
    <property type="match status" value="1"/>
</dbReference>
<dbReference type="Pfam" id="PF01061">
    <property type="entry name" value="ABC2_membrane"/>
    <property type="match status" value="1"/>
</dbReference>
<dbReference type="EMBL" id="SMKO01000024">
    <property type="protein sequence ID" value="TDD07743.1"/>
    <property type="molecule type" value="Genomic_DNA"/>
</dbReference>
<dbReference type="Proteomes" id="UP000295258">
    <property type="component" value="Unassembled WGS sequence"/>
</dbReference>
<dbReference type="AlphaFoldDB" id="A0A4R4VWG2"/>
<gene>
    <name evidence="8" type="ORF">E1292_12690</name>
</gene>
<dbReference type="PIRSF" id="PIRSF006648">
    <property type="entry name" value="DrrB"/>
    <property type="match status" value="1"/>
</dbReference>
<dbReference type="InterPro" id="IPR013525">
    <property type="entry name" value="ABC2_TM"/>
</dbReference>
<keyword evidence="9" id="KW-1185">Reference proteome</keyword>
<proteinExistence type="predicted"/>
<evidence type="ECO:0000259" key="7">
    <source>
        <dbReference type="Pfam" id="PF01061"/>
    </source>
</evidence>
<protein>
    <submittedName>
        <fullName evidence="8">ABC transporter permease</fullName>
    </submittedName>
</protein>
<evidence type="ECO:0000256" key="3">
    <source>
        <dbReference type="ARBA" id="ARBA00022989"/>
    </source>
</evidence>
<keyword evidence="3 6" id="KW-1133">Transmembrane helix</keyword>
<dbReference type="GO" id="GO:0043190">
    <property type="term" value="C:ATP-binding cassette (ABC) transporter complex"/>
    <property type="evidence" value="ECO:0007669"/>
    <property type="project" value="InterPro"/>
</dbReference>
<feature type="transmembrane region" description="Helical" evidence="6">
    <location>
        <begin position="162"/>
        <end position="181"/>
    </location>
</feature>
<comment type="caution">
    <text evidence="8">The sequence shown here is derived from an EMBL/GenBank/DDBJ whole genome shotgun (WGS) entry which is preliminary data.</text>
</comment>